<sequence>MARKTKRDWFVVGIQILLASGPQGLTIDALCQDLQVTKGSFYHHFGNYERFKQQFLTFYEQEGTLDIISQLANLATAKEKLNGLLAIIVNFSDKQKGEPDVAMRAWALQDTAVRQVQMRVDGRRRAYVQTLCEEITGDPAQAKTAAQLLYAILVGCEQMQPPIVGKELHQLFNECLRLYGLD</sequence>
<name>A0A3B0VDH2_9ZZZZ</name>
<dbReference type="InterPro" id="IPR009057">
    <property type="entry name" value="Homeodomain-like_sf"/>
</dbReference>
<dbReference type="EMBL" id="UOEU01000717">
    <property type="protein sequence ID" value="VAW38740.1"/>
    <property type="molecule type" value="Genomic_DNA"/>
</dbReference>
<dbReference type="SUPFAM" id="SSF46689">
    <property type="entry name" value="Homeodomain-like"/>
    <property type="match status" value="1"/>
</dbReference>
<dbReference type="Gene3D" id="1.10.357.10">
    <property type="entry name" value="Tetracycline Repressor, domain 2"/>
    <property type="match status" value="1"/>
</dbReference>
<organism evidence="1">
    <name type="scientific">hydrothermal vent metagenome</name>
    <dbReference type="NCBI Taxonomy" id="652676"/>
    <lineage>
        <taxon>unclassified sequences</taxon>
        <taxon>metagenomes</taxon>
        <taxon>ecological metagenomes</taxon>
    </lineage>
</organism>
<gene>
    <name evidence="1" type="ORF">MNBD_CHLOROFLEXI01-3149</name>
</gene>
<dbReference type="AlphaFoldDB" id="A0A3B0VDH2"/>
<proteinExistence type="predicted"/>
<protein>
    <submittedName>
        <fullName evidence="1">Uncharacterized protein</fullName>
    </submittedName>
</protein>
<evidence type="ECO:0000313" key="1">
    <source>
        <dbReference type="EMBL" id="VAW38740.1"/>
    </source>
</evidence>
<accession>A0A3B0VDH2</accession>
<reference evidence="1" key="1">
    <citation type="submission" date="2018-06" db="EMBL/GenBank/DDBJ databases">
        <authorList>
            <person name="Zhirakovskaya E."/>
        </authorList>
    </citation>
    <scope>NUCLEOTIDE SEQUENCE</scope>
</reference>